<keyword evidence="3" id="KW-1185">Reference proteome</keyword>
<dbReference type="Proteomes" id="UP000526501">
    <property type="component" value="Unassembled WGS sequence"/>
</dbReference>
<gene>
    <name evidence="2" type="ORF">H5P27_01370</name>
</gene>
<keyword evidence="1" id="KW-0812">Transmembrane</keyword>
<dbReference type="EMBL" id="JACHVC010000001">
    <property type="protein sequence ID" value="MBC2604697.1"/>
    <property type="molecule type" value="Genomic_DNA"/>
</dbReference>
<keyword evidence="1" id="KW-0472">Membrane</keyword>
<dbReference type="InterPro" id="IPR012902">
    <property type="entry name" value="N_methyl_site"/>
</dbReference>
<sequence length="178" mass="19115">MDNRGSRTKSGFTLTELLVALAITGLVFGGMVGVMVSQGRLAVFNQASNRNLTDSAMIVQKLVHGQEGSWGFRTASKIAFAVVPTAEVDSSGSVGWQAVYRHGIEFTREVPSDMAIEEQTLVYDPNADTITLNGNVIGENVVDSYLVYNNPIVAIGVQTQKDGTGVEHMFEASCALRN</sequence>
<evidence type="ECO:0000313" key="3">
    <source>
        <dbReference type="Proteomes" id="UP000526501"/>
    </source>
</evidence>
<dbReference type="RefSeq" id="WP_185658587.1">
    <property type="nucleotide sequence ID" value="NZ_CAWPOO010000001.1"/>
</dbReference>
<feature type="transmembrane region" description="Helical" evidence="1">
    <location>
        <begin position="12"/>
        <end position="36"/>
    </location>
</feature>
<evidence type="ECO:0000313" key="2">
    <source>
        <dbReference type="EMBL" id="MBC2604697.1"/>
    </source>
</evidence>
<reference evidence="2 3" key="1">
    <citation type="submission" date="2020-07" db="EMBL/GenBank/DDBJ databases">
        <authorList>
            <person name="Feng X."/>
        </authorList>
    </citation>
    <scope>NUCLEOTIDE SEQUENCE [LARGE SCALE GENOMIC DNA]</scope>
    <source>
        <strain evidence="2 3">JCM23202</strain>
    </source>
</reference>
<dbReference type="AlphaFoldDB" id="A0A7X1B380"/>
<keyword evidence="1" id="KW-1133">Transmembrane helix</keyword>
<proteinExistence type="predicted"/>
<dbReference type="NCBIfam" id="TIGR02532">
    <property type="entry name" value="IV_pilin_GFxxxE"/>
    <property type="match status" value="1"/>
</dbReference>
<name>A0A7X1B380_9BACT</name>
<organism evidence="2 3">
    <name type="scientific">Pelagicoccus albus</name>
    <dbReference type="NCBI Taxonomy" id="415222"/>
    <lineage>
        <taxon>Bacteria</taxon>
        <taxon>Pseudomonadati</taxon>
        <taxon>Verrucomicrobiota</taxon>
        <taxon>Opitutia</taxon>
        <taxon>Puniceicoccales</taxon>
        <taxon>Pelagicoccaceae</taxon>
        <taxon>Pelagicoccus</taxon>
    </lineage>
</organism>
<dbReference type="Pfam" id="PF07963">
    <property type="entry name" value="N_methyl"/>
    <property type="match status" value="1"/>
</dbReference>
<protein>
    <submittedName>
        <fullName evidence="2">Prepilin-type N-terminal cleavage/methylation domain-containing protein</fullName>
    </submittedName>
</protein>
<accession>A0A7X1B380</accession>
<evidence type="ECO:0000256" key="1">
    <source>
        <dbReference type="SAM" id="Phobius"/>
    </source>
</evidence>
<comment type="caution">
    <text evidence="2">The sequence shown here is derived from an EMBL/GenBank/DDBJ whole genome shotgun (WGS) entry which is preliminary data.</text>
</comment>